<evidence type="ECO:0000313" key="1">
    <source>
        <dbReference type="RefSeq" id="XP_016442291.1"/>
    </source>
</evidence>
<gene>
    <name evidence="1" type="primary">LOC107767718</name>
</gene>
<sequence length="112" mass="12583">MAFSVQKLSQFMQKPKSFHMEVAQRVVRYVKGKPGQACPLTRKSVAGFFIKYDDSLVFWKSKKQNTISGSPVESEYKSIASTEAELIWILGLFKDIGVAVDLPVNIHTDSNI</sequence>
<protein>
    <submittedName>
        <fullName evidence="1">Uncharacterized mitochondrial protein AtMg00810-like</fullName>
    </submittedName>
</protein>
<reference evidence="1" key="1">
    <citation type="submission" date="2025-08" db="UniProtKB">
        <authorList>
            <consortium name="RefSeq"/>
        </authorList>
    </citation>
    <scope>IDENTIFICATION</scope>
</reference>
<dbReference type="KEGG" id="nta:107767718"/>
<dbReference type="PANTHER" id="PTHR11439:SF511">
    <property type="match status" value="1"/>
</dbReference>
<dbReference type="OrthoDB" id="1307907at2759"/>
<dbReference type="CDD" id="cd09272">
    <property type="entry name" value="RNase_HI_RT_Ty1"/>
    <property type="match status" value="1"/>
</dbReference>
<name>A0A1S3XQR3_TOBAC</name>
<proteinExistence type="predicted"/>
<dbReference type="RefSeq" id="XP_016442291.1">
    <property type="nucleotide sequence ID" value="XM_016586805.1"/>
</dbReference>
<dbReference type="PaxDb" id="4097-A0A1S3XQR3"/>
<dbReference type="PANTHER" id="PTHR11439">
    <property type="entry name" value="GAG-POL-RELATED RETROTRANSPOSON"/>
    <property type="match status" value="1"/>
</dbReference>
<organism evidence="1">
    <name type="scientific">Nicotiana tabacum</name>
    <name type="common">Common tobacco</name>
    <dbReference type="NCBI Taxonomy" id="4097"/>
    <lineage>
        <taxon>Eukaryota</taxon>
        <taxon>Viridiplantae</taxon>
        <taxon>Streptophyta</taxon>
        <taxon>Embryophyta</taxon>
        <taxon>Tracheophyta</taxon>
        <taxon>Spermatophyta</taxon>
        <taxon>Magnoliopsida</taxon>
        <taxon>eudicotyledons</taxon>
        <taxon>Gunneridae</taxon>
        <taxon>Pentapetalae</taxon>
        <taxon>asterids</taxon>
        <taxon>lamiids</taxon>
        <taxon>Solanales</taxon>
        <taxon>Solanaceae</taxon>
        <taxon>Nicotianoideae</taxon>
        <taxon>Nicotianeae</taxon>
        <taxon>Nicotiana</taxon>
    </lineage>
</organism>
<dbReference type="STRING" id="4097.A0A1S3XQR3"/>
<accession>A0A1S3XQR3</accession>
<dbReference type="AlphaFoldDB" id="A0A1S3XQR3"/>